<organism evidence="2 3">
    <name type="scientific">Malassezia furfur</name>
    <name type="common">Pityriasis versicolor infection agent</name>
    <name type="synonym">Pityrosporum furfur</name>
    <dbReference type="NCBI Taxonomy" id="55194"/>
    <lineage>
        <taxon>Eukaryota</taxon>
        <taxon>Fungi</taxon>
        <taxon>Dikarya</taxon>
        <taxon>Basidiomycota</taxon>
        <taxon>Ustilaginomycotina</taxon>
        <taxon>Malasseziomycetes</taxon>
        <taxon>Malasseziales</taxon>
        <taxon>Malasseziaceae</taxon>
        <taxon>Malassezia</taxon>
    </lineage>
</organism>
<evidence type="ECO:0000313" key="3">
    <source>
        <dbReference type="Proteomes" id="UP000818624"/>
    </source>
</evidence>
<evidence type="ECO:0000313" key="2">
    <source>
        <dbReference type="EMBL" id="WFD48287.1"/>
    </source>
</evidence>
<evidence type="ECO:0008006" key="4">
    <source>
        <dbReference type="Google" id="ProtNLM"/>
    </source>
</evidence>
<feature type="compositionally biased region" description="Basic and acidic residues" evidence="1">
    <location>
        <begin position="235"/>
        <end position="244"/>
    </location>
</feature>
<feature type="compositionally biased region" description="Basic and acidic residues" evidence="1">
    <location>
        <begin position="183"/>
        <end position="205"/>
    </location>
</feature>
<reference evidence="2 3" key="1">
    <citation type="journal article" date="2020" name="Elife">
        <title>Loss of centromere function drives karyotype evolution in closely related Malassezia species.</title>
        <authorList>
            <person name="Sankaranarayanan S.R."/>
            <person name="Ianiri G."/>
            <person name="Coelho M.A."/>
            <person name="Reza M.H."/>
            <person name="Thimmappa B.C."/>
            <person name="Ganguly P."/>
            <person name="Vadnala R.N."/>
            <person name="Sun S."/>
            <person name="Siddharthan R."/>
            <person name="Tellgren-Roth C."/>
            <person name="Dawson T.L."/>
            <person name="Heitman J."/>
            <person name="Sanyal K."/>
        </authorList>
    </citation>
    <scope>NUCLEOTIDE SEQUENCE [LARGE SCALE GENOMIC DNA]</scope>
    <source>
        <strain evidence="2">CBS14141</strain>
    </source>
</reference>
<gene>
    <name evidence="2" type="ORF">GLX27_002955</name>
</gene>
<dbReference type="Proteomes" id="UP000818624">
    <property type="component" value="Chromosome 3"/>
</dbReference>
<protein>
    <recommendedName>
        <fullName evidence="4">Sld7 C-terminal domain-containing protein</fullName>
    </recommendedName>
</protein>
<proteinExistence type="predicted"/>
<dbReference type="EMBL" id="CP046236">
    <property type="protein sequence ID" value="WFD48287.1"/>
    <property type="molecule type" value="Genomic_DNA"/>
</dbReference>
<keyword evidence="3" id="KW-1185">Reference proteome</keyword>
<name>A0ABY8ETZ3_MALFU</name>
<sequence>MEREADASTSQLGASPSKRPRVLWRGSLILHDGTCLPGASIVTSMHPWAHLHTSEHAATGALEAEAELCLALEMVRHHALCVRSTDSQATEPSVADASGAIQLHLDPAHPFTVSYFAQRFCIPSSQTLTLIYDPSVSEHASDLASIHRTALHSRGALELILTARSSQKDAATLDLVIGRAAPKRKEPSERARTETPAPRPDDPLPRARRPSLSAWDSSDDERTTALDVRVRKRGHVELTPERPRHTGHTPGRRGEKRPVRNTASTPDTAFTPIAAALSAPGAPSTENAEEANRALIKRLVRYQLVGSGMERGERDFDPCFQAAYAGTCVVFRRTLSTHRIDAKSAARIVAAHLAMYTNPEQLVLCAPPRREVR</sequence>
<accession>A0ABY8ETZ3</accession>
<evidence type="ECO:0000256" key="1">
    <source>
        <dbReference type="SAM" id="MobiDB-lite"/>
    </source>
</evidence>
<feature type="region of interest" description="Disordered" evidence="1">
    <location>
        <begin position="174"/>
        <end position="269"/>
    </location>
</feature>